<evidence type="ECO:0000256" key="1">
    <source>
        <dbReference type="ARBA" id="ARBA00006484"/>
    </source>
</evidence>
<protein>
    <submittedName>
        <fullName evidence="3">Short chain dehydrogenase</fullName>
    </submittedName>
</protein>
<evidence type="ECO:0000313" key="4">
    <source>
        <dbReference type="Proteomes" id="UP001164712"/>
    </source>
</evidence>
<dbReference type="InterPro" id="IPR002347">
    <property type="entry name" value="SDR_fam"/>
</dbReference>
<evidence type="ECO:0000313" key="3">
    <source>
        <dbReference type="EMBL" id="WAT01946.1"/>
    </source>
</evidence>
<keyword evidence="4" id="KW-1185">Reference proteome</keyword>
<dbReference type="RefSeq" id="WP_045047005.1">
    <property type="nucleotide sequence ID" value="NZ_CP114058.1"/>
</dbReference>
<dbReference type="InterPro" id="IPR051122">
    <property type="entry name" value="SDR_DHRS6-like"/>
</dbReference>
<proteinExistence type="inferred from homology"/>
<gene>
    <name evidence="3" type="ORF">O1V66_04405</name>
</gene>
<evidence type="ECO:0000256" key="2">
    <source>
        <dbReference type="ARBA" id="ARBA00023002"/>
    </source>
</evidence>
<dbReference type="PANTHER" id="PTHR43477:SF1">
    <property type="entry name" value="DIHYDROANTICAPSIN 7-DEHYDROGENASE"/>
    <property type="match status" value="1"/>
</dbReference>
<dbReference type="SUPFAM" id="SSF51735">
    <property type="entry name" value="NAD(P)-binding Rossmann-fold domains"/>
    <property type="match status" value="1"/>
</dbReference>
<reference evidence="3" key="1">
    <citation type="submission" date="2022-12" db="EMBL/GenBank/DDBJ databases">
        <title>Complete genome sequence of an Australian strain of Rouxiella badensis DAR84756 and resolution of the R. badensis DSM100043 and R. chamberiensis DSM28324 genomes.</title>
        <authorList>
            <person name="Paul S."/>
            <person name="Anderson P.J."/>
            <person name="Maynard G."/>
            <person name="Dyall-Smith M."/>
            <person name="Kudinha T."/>
        </authorList>
    </citation>
    <scope>NUCLEOTIDE SEQUENCE</scope>
    <source>
        <strain evidence="3">DSM 28324</strain>
    </source>
</reference>
<accession>A0ABY7HSY7</accession>
<dbReference type="Gene3D" id="3.40.50.720">
    <property type="entry name" value="NAD(P)-binding Rossmann-like Domain"/>
    <property type="match status" value="1"/>
</dbReference>
<dbReference type="CDD" id="cd11731">
    <property type="entry name" value="Lin1944_like_SDR_c"/>
    <property type="match status" value="1"/>
</dbReference>
<dbReference type="PANTHER" id="PTHR43477">
    <property type="entry name" value="DIHYDROANTICAPSIN 7-DEHYDROGENASE"/>
    <property type="match status" value="1"/>
</dbReference>
<dbReference type="NCBIfam" id="NF005754">
    <property type="entry name" value="PRK07578.1"/>
    <property type="match status" value="1"/>
</dbReference>
<dbReference type="InterPro" id="IPR036291">
    <property type="entry name" value="NAD(P)-bd_dom_sf"/>
</dbReference>
<sequence length="198" mass="20951">MKIMILGASGIIGRAVADNLHTDHQIIRVGRTHGEVQADLTDEASVKALFAQTGKVDAIVAATGSVHFGPLDEMTPQQFDVGLQNKLMGQVRLVLLGKEYLNPGGSFTLTSGILTHHPVRTGVNATAVNAALEGFVLAAANELGGLRINAVSPTVVTEALGKYAPFFPGFESASASRVALAYRRSIEGIDNGKIYRVW</sequence>
<dbReference type="Pfam" id="PF13561">
    <property type="entry name" value="adh_short_C2"/>
    <property type="match status" value="1"/>
</dbReference>
<comment type="similarity">
    <text evidence="1">Belongs to the short-chain dehydrogenases/reductases (SDR) family.</text>
</comment>
<name>A0ABY7HSY7_9GAMM</name>
<keyword evidence="2" id="KW-0560">Oxidoreductase</keyword>
<dbReference type="EMBL" id="CP114058">
    <property type="protein sequence ID" value="WAT01946.1"/>
    <property type="molecule type" value="Genomic_DNA"/>
</dbReference>
<dbReference type="PRINTS" id="PR00081">
    <property type="entry name" value="GDHRDH"/>
</dbReference>
<organism evidence="3 4">
    <name type="scientific">Rouxiella chamberiensis</name>
    <dbReference type="NCBI Taxonomy" id="1513468"/>
    <lineage>
        <taxon>Bacteria</taxon>
        <taxon>Pseudomonadati</taxon>
        <taxon>Pseudomonadota</taxon>
        <taxon>Gammaproteobacteria</taxon>
        <taxon>Enterobacterales</taxon>
        <taxon>Yersiniaceae</taxon>
        <taxon>Rouxiella</taxon>
    </lineage>
</organism>
<dbReference type="Proteomes" id="UP001164712">
    <property type="component" value="Chromosome"/>
</dbReference>